<evidence type="ECO:0000313" key="5">
    <source>
        <dbReference type="Proteomes" id="UP000316806"/>
    </source>
</evidence>
<dbReference type="InterPro" id="IPR020802">
    <property type="entry name" value="TesA-like"/>
</dbReference>
<organism evidence="4 5">
    <name type="scientific">Streptomyces spectabilis</name>
    <dbReference type="NCBI Taxonomy" id="68270"/>
    <lineage>
        <taxon>Bacteria</taxon>
        <taxon>Bacillati</taxon>
        <taxon>Actinomycetota</taxon>
        <taxon>Actinomycetes</taxon>
        <taxon>Kitasatosporales</taxon>
        <taxon>Streptomycetaceae</taxon>
        <taxon>Streptomyces</taxon>
    </lineage>
</organism>
<dbReference type="PANTHER" id="PTHR11487">
    <property type="entry name" value="THIOESTERASE"/>
    <property type="match status" value="1"/>
</dbReference>
<dbReference type="Gene3D" id="3.40.50.1820">
    <property type="entry name" value="alpha/beta hydrolase"/>
    <property type="match status" value="1"/>
</dbReference>
<evidence type="ECO:0000256" key="1">
    <source>
        <dbReference type="ARBA" id="ARBA00007169"/>
    </source>
</evidence>
<dbReference type="RefSeq" id="WP_144322426.1">
    <property type="nucleotide sequence ID" value="NZ_CP040916.1"/>
</dbReference>
<evidence type="ECO:0000313" key="4">
    <source>
        <dbReference type="EMBL" id="QDQ15223.1"/>
    </source>
</evidence>
<proteinExistence type="inferred from homology"/>
<keyword evidence="2" id="KW-0378">Hydrolase</keyword>
<comment type="similarity">
    <text evidence="1">Belongs to the thioesterase family.</text>
</comment>
<dbReference type="InterPro" id="IPR012223">
    <property type="entry name" value="TEII"/>
</dbReference>
<dbReference type="InterPro" id="IPR001031">
    <property type="entry name" value="Thioesterase"/>
</dbReference>
<feature type="domain" description="Thioesterase TesA-like" evidence="3">
    <location>
        <begin position="28"/>
        <end position="262"/>
    </location>
</feature>
<dbReference type="GO" id="GO:0016787">
    <property type="term" value="F:hydrolase activity"/>
    <property type="evidence" value="ECO:0007669"/>
    <property type="project" value="UniProtKB-KW"/>
</dbReference>
<sequence length="271" mass="29782">MLSENVALADRWFRRITKWGGSPRARLICFPHAGGTAGYFRGWSRLVPSDIEVLAVRYPGREDRLMEPFAESMEELADDVSSAVQPLLDRPVAFFGHSMGASVAYEVAARLHATARPHGGRAQFHGPAPMALFLSGRAGPGCERTRNLGEADDQELMDEVIGMGGTEAHAFADPELRDLVLPVIRSDFRLVERYGRTSPGSRELSIPVHAYYGDDDTHLDARAIEAWSAVTSGPFAARNFTGGHFYLAGHAEELVGDVVGRLRPLLDRRVR</sequence>
<dbReference type="SMART" id="SM00824">
    <property type="entry name" value="PKS_TE"/>
    <property type="match status" value="1"/>
</dbReference>
<dbReference type="SUPFAM" id="SSF53474">
    <property type="entry name" value="alpha/beta-Hydrolases"/>
    <property type="match status" value="1"/>
</dbReference>
<dbReference type="Pfam" id="PF00975">
    <property type="entry name" value="Thioesterase"/>
    <property type="match status" value="1"/>
</dbReference>
<name>A0A516RHU1_STRST</name>
<gene>
    <name evidence="4" type="ORF">FH965_35600</name>
</gene>
<dbReference type="EMBL" id="CP040916">
    <property type="protein sequence ID" value="QDQ15223.1"/>
    <property type="molecule type" value="Genomic_DNA"/>
</dbReference>
<evidence type="ECO:0000256" key="2">
    <source>
        <dbReference type="ARBA" id="ARBA00022801"/>
    </source>
</evidence>
<dbReference type="InterPro" id="IPR029058">
    <property type="entry name" value="AB_hydrolase_fold"/>
</dbReference>
<accession>A0A516RHU1</accession>
<dbReference type="GO" id="GO:0008610">
    <property type="term" value="P:lipid biosynthetic process"/>
    <property type="evidence" value="ECO:0007669"/>
    <property type="project" value="TreeGrafter"/>
</dbReference>
<dbReference type="AlphaFoldDB" id="A0A516RHU1"/>
<dbReference type="PANTHER" id="PTHR11487:SF0">
    <property type="entry name" value="S-ACYL FATTY ACID SYNTHASE THIOESTERASE, MEDIUM CHAIN"/>
    <property type="match status" value="1"/>
</dbReference>
<evidence type="ECO:0000259" key="3">
    <source>
        <dbReference type="SMART" id="SM00824"/>
    </source>
</evidence>
<protein>
    <submittedName>
        <fullName evidence="4">Thioesterase</fullName>
    </submittedName>
</protein>
<reference evidence="4 5" key="1">
    <citation type="journal article" date="2019" name="J. Ind. Microbiol. Biotechnol.">
        <title>The complete genomic sequence of Streptomyces spectabilis NRRL-2792 and identification of secondary metabolite biosynthetic gene clusters.</title>
        <authorList>
            <person name="Sinha A."/>
            <person name="Phillips-Salemka S."/>
            <person name="Niraula T.A."/>
            <person name="Short K.A."/>
            <person name="Niraula N.P."/>
        </authorList>
    </citation>
    <scope>NUCLEOTIDE SEQUENCE [LARGE SCALE GENOMIC DNA]</scope>
    <source>
        <strain evidence="4 5">NRRL 2792</strain>
    </source>
</reference>
<dbReference type="Proteomes" id="UP000316806">
    <property type="component" value="Chromosome"/>
</dbReference>